<dbReference type="EMBL" id="BQKE01000009">
    <property type="protein sequence ID" value="GJM64992.1"/>
    <property type="molecule type" value="Genomic_DNA"/>
</dbReference>
<dbReference type="AlphaFoldDB" id="A0AAN5ANP0"/>
<proteinExistence type="predicted"/>
<evidence type="ECO:0000313" key="1">
    <source>
        <dbReference type="EMBL" id="GJM64992.1"/>
    </source>
</evidence>
<dbReference type="Proteomes" id="UP001310022">
    <property type="component" value="Unassembled WGS sequence"/>
</dbReference>
<accession>A0AAN5ANP0</accession>
<comment type="caution">
    <text evidence="1">The sequence shown here is derived from an EMBL/GenBank/DDBJ whole genome shotgun (WGS) entry which is preliminary data.</text>
</comment>
<dbReference type="RefSeq" id="WP_338240058.1">
    <property type="nucleotide sequence ID" value="NZ_BQKE01000009.1"/>
</dbReference>
<organism evidence="1 2">
    <name type="scientific">Persicobacter diffluens</name>
    <dbReference type="NCBI Taxonomy" id="981"/>
    <lineage>
        <taxon>Bacteria</taxon>
        <taxon>Pseudomonadati</taxon>
        <taxon>Bacteroidota</taxon>
        <taxon>Cytophagia</taxon>
        <taxon>Cytophagales</taxon>
        <taxon>Persicobacteraceae</taxon>
        <taxon>Persicobacter</taxon>
    </lineage>
</organism>
<evidence type="ECO:0000313" key="2">
    <source>
        <dbReference type="Proteomes" id="UP001310022"/>
    </source>
</evidence>
<gene>
    <name evidence="1" type="ORF">PEDI_55440</name>
</gene>
<keyword evidence="2" id="KW-1185">Reference proteome</keyword>
<reference evidence="1 2" key="1">
    <citation type="submission" date="2021-12" db="EMBL/GenBank/DDBJ databases">
        <title>Genome sequencing of bacteria with rrn-lacking chromosome and rrn-plasmid.</title>
        <authorList>
            <person name="Anda M."/>
            <person name="Iwasaki W."/>
        </authorList>
    </citation>
    <scope>NUCLEOTIDE SEQUENCE [LARGE SCALE GENOMIC DNA]</scope>
    <source>
        <strain evidence="1 2">NBRC 15940</strain>
    </source>
</reference>
<protein>
    <submittedName>
        <fullName evidence="1">Uncharacterized protein</fullName>
    </submittedName>
</protein>
<name>A0AAN5ANP0_9BACT</name>
<sequence length="166" mass="19581">MPLNLLKTYNDLLDLDAFSAGERVRSLRGVFDRDFANVQLLFNSKVIEPTPKDGEDTMDTLFAHLTTVMEKGSRHRRYDPDRSKRLHWVKHHIELTIPAKIDSFSVKEPEGIRTYLYDHDERYVIILEPKRNGSAYYLLTAYHLKGKDAQRDKIRKKMKRKLNQLH</sequence>